<protein>
    <submittedName>
        <fullName evidence="2">Uncharacterized protein</fullName>
    </submittedName>
</protein>
<gene>
    <name evidence="2" type="ORF">SAMN04488567_0227</name>
</gene>
<organism evidence="2 3">
    <name type="scientific">Limimaricola pyoseonensis</name>
    <dbReference type="NCBI Taxonomy" id="521013"/>
    <lineage>
        <taxon>Bacteria</taxon>
        <taxon>Pseudomonadati</taxon>
        <taxon>Pseudomonadota</taxon>
        <taxon>Alphaproteobacteria</taxon>
        <taxon>Rhodobacterales</taxon>
        <taxon>Paracoccaceae</taxon>
        <taxon>Limimaricola</taxon>
    </lineage>
</organism>
<dbReference type="RefSeq" id="WP_090114995.1">
    <property type="nucleotide sequence ID" value="NZ_FNAT01000012.1"/>
</dbReference>
<keyword evidence="3" id="KW-1185">Reference proteome</keyword>
<reference evidence="3" key="1">
    <citation type="submission" date="2016-10" db="EMBL/GenBank/DDBJ databases">
        <authorList>
            <person name="Varghese N."/>
            <person name="Submissions S."/>
        </authorList>
    </citation>
    <scope>NUCLEOTIDE SEQUENCE [LARGE SCALE GENOMIC DNA]</scope>
    <source>
        <strain evidence="3">DSM 21424</strain>
    </source>
</reference>
<name>A0A1G7KJT5_9RHOB</name>
<dbReference type="OrthoDB" id="1814621at2"/>
<dbReference type="STRING" id="521013.SAMN04488567_0227"/>
<proteinExistence type="predicted"/>
<sequence>MRNAARGLFDAPLPRPEPAPGLRLGRGWHAGPEPIWSRHPQALLEVEAARWPEPVSLPVRLSVFGATPDRPRQLRVTSPGHPDIAVAVTSEAPLSLPLRTPRHAEGAAFSAIRFALDAIDSPLRRGHSPDERLLGLRLLALAPGRPALSLPLDLAAEAAGAEILQDGWAPPDAEGGAWSIGDRARLRLPGHLCNEARLLLEGRALPRPEGHPPLRVEIHCDGRRLLAPTALPGPEVRLEIALPPAAPFRDRELVFGFHDAASPQALGMSEDPRPLGLQLWRISNPSISQAKSPPAAPSAAPGPQGRGFAAITSALRSLTPPNR</sequence>
<feature type="compositionally biased region" description="Low complexity" evidence="1">
    <location>
        <begin position="287"/>
        <end position="303"/>
    </location>
</feature>
<dbReference type="AlphaFoldDB" id="A0A1G7KJT5"/>
<evidence type="ECO:0000256" key="1">
    <source>
        <dbReference type="SAM" id="MobiDB-lite"/>
    </source>
</evidence>
<dbReference type="EMBL" id="FNAT01000012">
    <property type="protein sequence ID" value="SDF37405.1"/>
    <property type="molecule type" value="Genomic_DNA"/>
</dbReference>
<dbReference type="Proteomes" id="UP000198922">
    <property type="component" value="Unassembled WGS sequence"/>
</dbReference>
<accession>A0A1G7KJT5</accession>
<evidence type="ECO:0000313" key="3">
    <source>
        <dbReference type="Proteomes" id="UP000198922"/>
    </source>
</evidence>
<feature type="region of interest" description="Disordered" evidence="1">
    <location>
        <begin position="287"/>
        <end position="307"/>
    </location>
</feature>
<evidence type="ECO:0000313" key="2">
    <source>
        <dbReference type="EMBL" id="SDF37405.1"/>
    </source>
</evidence>